<dbReference type="Gene3D" id="2.40.50.40">
    <property type="match status" value="2"/>
</dbReference>
<dbReference type="InterPro" id="IPR023779">
    <property type="entry name" value="Chromodomain_CS"/>
</dbReference>
<dbReference type="GO" id="GO:0006338">
    <property type="term" value="P:chromatin remodeling"/>
    <property type="evidence" value="ECO:0007669"/>
    <property type="project" value="UniProtKB-ARBA"/>
</dbReference>
<organism evidence="6 7">
    <name type="scientific">Clonostachys solani</name>
    <dbReference type="NCBI Taxonomy" id="160281"/>
    <lineage>
        <taxon>Eukaryota</taxon>
        <taxon>Fungi</taxon>
        <taxon>Dikarya</taxon>
        <taxon>Ascomycota</taxon>
        <taxon>Pezizomycotina</taxon>
        <taxon>Sordariomycetes</taxon>
        <taxon>Hypocreomycetidae</taxon>
        <taxon>Hypocreales</taxon>
        <taxon>Bionectriaceae</taxon>
        <taxon>Clonostachys</taxon>
    </lineage>
</organism>
<dbReference type="InterPro" id="IPR008251">
    <property type="entry name" value="Chromo_shadow_dom"/>
</dbReference>
<accession>A0A9P0EIH5</accession>
<proteinExistence type="predicted"/>
<dbReference type="SMART" id="SM00298">
    <property type="entry name" value="CHROMO"/>
    <property type="match status" value="1"/>
</dbReference>
<dbReference type="Pfam" id="PF00385">
    <property type="entry name" value="Chromo"/>
    <property type="match status" value="1"/>
</dbReference>
<name>A0A9P0EIH5_9HYPO</name>
<dbReference type="AlphaFoldDB" id="A0A9P0EIH5"/>
<evidence type="ECO:0000256" key="1">
    <source>
        <dbReference type="ARBA" id="ARBA00004123"/>
    </source>
</evidence>
<dbReference type="OrthoDB" id="433924at2759"/>
<sequence>MIFDIFKRFQGTNPSQLALSDEEQSDFDADFEMRSRPSPPSPSSDDAEKTNNAATSRRKSDVKAPKEDSVSDKVEDELEDEGDVEEDDDDEEEELFVVEKILGHMVDNKVGLDGASTAHLHDILLTLAQKGNIRFQVKWEGYDSKKDLTWEPEDNLTEATEVLQDYFAGVGGRQAILDQTEKAKAKKRGRPGSDQPAGTKRQRKNGVHPADTEPPVTKKKWQPPSGSWEDDIENIDACEEEGGGKLVVYLNWKNGQKTKHETSVIYKKCPQKMLQFYERHVKIIREENKSLVENDD</sequence>
<keyword evidence="7" id="KW-1185">Reference proteome</keyword>
<dbReference type="InterPro" id="IPR023780">
    <property type="entry name" value="Chromo_domain"/>
</dbReference>
<dbReference type="EMBL" id="CABFOC020000045">
    <property type="protein sequence ID" value="CAH0052791.1"/>
    <property type="molecule type" value="Genomic_DNA"/>
</dbReference>
<dbReference type="Pfam" id="PF01393">
    <property type="entry name" value="Chromo_shadow"/>
    <property type="match status" value="1"/>
</dbReference>
<dbReference type="CDD" id="cd00024">
    <property type="entry name" value="CD_CSD"/>
    <property type="match status" value="1"/>
</dbReference>
<dbReference type="SUPFAM" id="SSF54160">
    <property type="entry name" value="Chromo domain-like"/>
    <property type="match status" value="2"/>
</dbReference>
<dbReference type="GO" id="GO:0000792">
    <property type="term" value="C:heterochromatin"/>
    <property type="evidence" value="ECO:0007669"/>
    <property type="project" value="UniProtKB-ARBA"/>
</dbReference>
<protein>
    <recommendedName>
        <fullName evidence="5">Chromo domain-containing protein</fullName>
    </recommendedName>
</protein>
<comment type="subcellular location">
    <subcellularLocation>
        <location evidence="1">Nucleus</location>
    </subcellularLocation>
</comment>
<feature type="compositionally biased region" description="Basic and acidic residues" evidence="4">
    <location>
        <begin position="58"/>
        <end position="73"/>
    </location>
</feature>
<dbReference type="InterPro" id="IPR000953">
    <property type="entry name" value="Chromo/chromo_shadow_dom"/>
</dbReference>
<evidence type="ECO:0000256" key="2">
    <source>
        <dbReference type="ARBA" id="ARBA00011353"/>
    </source>
</evidence>
<feature type="compositionally biased region" description="Acidic residues" evidence="4">
    <location>
        <begin position="74"/>
        <end position="93"/>
    </location>
</feature>
<feature type="region of interest" description="Disordered" evidence="4">
    <location>
        <begin position="181"/>
        <end position="230"/>
    </location>
</feature>
<comment type="subunit">
    <text evidence="2">Component of the NuA4 histone acetyltransferase complex.</text>
</comment>
<evidence type="ECO:0000313" key="6">
    <source>
        <dbReference type="EMBL" id="CAH0052791.1"/>
    </source>
</evidence>
<keyword evidence="3" id="KW-0539">Nucleus</keyword>
<dbReference type="CDD" id="cd18657">
    <property type="entry name" value="CSD_Swi6"/>
    <property type="match status" value="1"/>
</dbReference>
<dbReference type="PROSITE" id="PS50013">
    <property type="entry name" value="CHROMO_2"/>
    <property type="match status" value="1"/>
</dbReference>
<evidence type="ECO:0000313" key="7">
    <source>
        <dbReference type="Proteomes" id="UP000775872"/>
    </source>
</evidence>
<feature type="compositionally biased region" description="Acidic residues" evidence="4">
    <location>
        <begin position="20"/>
        <end position="30"/>
    </location>
</feature>
<gene>
    <name evidence="6" type="ORF">CSOL1703_00004658</name>
</gene>
<dbReference type="PANTHER" id="PTHR22812">
    <property type="entry name" value="CHROMOBOX PROTEIN"/>
    <property type="match status" value="1"/>
</dbReference>
<evidence type="ECO:0000259" key="5">
    <source>
        <dbReference type="PROSITE" id="PS50013"/>
    </source>
</evidence>
<dbReference type="PROSITE" id="PS00598">
    <property type="entry name" value="CHROMO_1"/>
    <property type="match status" value="1"/>
</dbReference>
<evidence type="ECO:0000256" key="4">
    <source>
        <dbReference type="SAM" id="MobiDB-lite"/>
    </source>
</evidence>
<comment type="caution">
    <text evidence="6">The sequence shown here is derived from an EMBL/GenBank/DDBJ whole genome shotgun (WGS) entry which is preliminary data.</text>
</comment>
<dbReference type="GO" id="GO:0005634">
    <property type="term" value="C:nucleus"/>
    <property type="evidence" value="ECO:0007669"/>
    <property type="project" value="UniProtKB-SubCell"/>
</dbReference>
<reference evidence="6" key="1">
    <citation type="submission" date="2021-10" db="EMBL/GenBank/DDBJ databases">
        <authorList>
            <person name="Piombo E."/>
        </authorList>
    </citation>
    <scope>NUCLEOTIDE SEQUENCE</scope>
</reference>
<evidence type="ECO:0000256" key="3">
    <source>
        <dbReference type="ARBA" id="ARBA00023242"/>
    </source>
</evidence>
<dbReference type="InterPro" id="IPR016197">
    <property type="entry name" value="Chromo-like_dom_sf"/>
</dbReference>
<feature type="domain" description="Chromo" evidence="5">
    <location>
        <begin position="96"/>
        <end position="167"/>
    </location>
</feature>
<dbReference type="InterPro" id="IPR051219">
    <property type="entry name" value="Heterochromatin_chromo-domain"/>
</dbReference>
<dbReference type="Proteomes" id="UP000775872">
    <property type="component" value="Unassembled WGS sequence"/>
</dbReference>
<feature type="region of interest" description="Disordered" evidence="4">
    <location>
        <begin position="12"/>
        <end position="93"/>
    </location>
</feature>
<dbReference type="SMART" id="SM00300">
    <property type="entry name" value="ChSh"/>
    <property type="match status" value="1"/>
</dbReference>